<evidence type="ECO:0000259" key="9">
    <source>
        <dbReference type="PROSITE" id="PS51671"/>
    </source>
</evidence>
<keyword evidence="5 8" id="KW-0028">Amino-acid biosynthesis</keyword>
<comment type="similarity">
    <text evidence="3 8">Belongs to the acetolactate synthase small subunit family.</text>
</comment>
<dbReference type="GO" id="GO:1990610">
    <property type="term" value="F:acetolactate synthase regulator activity"/>
    <property type="evidence" value="ECO:0007669"/>
    <property type="project" value="UniProtKB-UniRule"/>
</dbReference>
<comment type="pathway">
    <text evidence="1 8">Amino-acid biosynthesis; L-isoleucine biosynthesis; L-isoleucine from 2-oxobutanoate: step 1/4.</text>
</comment>
<accession>A0A2M8NZK0</accession>
<comment type="caution">
    <text evidence="10">The sequence shown here is derived from an EMBL/GenBank/DDBJ whole genome shotgun (WGS) entry which is preliminary data.</text>
</comment>
<comment type="pathway">
    <text evidence="2 8">Amino-acid biosynthesis; L-valine biosynthesis; L-valine from pyruvate: step 1/4.</text>
</comment>
<dbReference type="Pfam" id="PF10369">
    <property type="entry name" value="ALS_ss_C"/>
    <property type="match status" value="1"/>
</dbReference>
<dbReference type="PROSITE" id="PS51671">
    <property type="entry name" value="ACT"/>
    <property type="match status" value="1"/>
</dbReference>
<dbReference type="NCBIfam" id="TIGR00119">
    <property type="entry name" value="acolac_sm"/>
    <property type="match status" value="1"/>
</dbReference>
<dbReference type="GO" id="GO:0003984">
    <property type="term" value="F:acetolactate synthase activity"/>
    <property type="evidence" value="ECO:0007669"/>
    <property type="project" value="UniProtKB-UniRule"/>
</dbReference>
<evidence type="ECO:0000313" key="11">
    <source>
        <dbReference type="Proteomes" id="UP000228921"/>
    </source>
</evidence>
<feature type="domain" description="ACT" evidence="9">
    <location>
        <begin position="4"/>
        <end position="78"/>
    </location>
</feature>
<organism evidence="10 11">
    <name type="scientific">Candidatus Thermofonsia Clade 1 bacterium</name>
    <dbReference type="NCBI Taxonomy" id="2364210"/>
    <lineage>
        <taxon>Bacteria</taxon>
        <taxon>Bacillati</taxon>
        <taxon>Chloroflexota</taxon>
        <taxon>Candidatus Thermofontia</taxon>
        <taxon>Candidatus Thermofonsia Clade 1</taxon>
    </lineage>
</organism>
<evidence type="ECO:0000256" key="5">
    <source>
        <dbReference type="ARBA" id="ARBA00022605"/>
    </source>
</evidence>
<evidence type="ECO:0000256" key="1">
    <source>
        <dbReference type="ARBA" id="ARBA00004974"/>
    </source>
</evidence>
<dbReference type="SUPFAM" id="SSF55021">
    <property type="entry name" value="ACT-like"/>
    <property type="match status" value="2"/>
</dbReference>
<name>A0A2M8NZK0_9CHLR</name>
<comment type="function">
    <text evidence="8">Catalyzes the conversion of 2 pyruvate molecules into acetolactate in the first common step of the biosynthetic pathway of the branched-amino acids such as leucine, isoleucine, and valine.</text>
</comment>
<dbReference type="InterPro" id="IPR027271">
    <property type="entry name" value="Acetolactate_synth/TF_NikR_C"/>
</dbReference>
<evidence type="ECO:0000256" key="7">
    <source>
        <dbReference type="ARBA" id="ARBA00048670"/>
    </source>
</evidence>
<proteinExistence type="inferred from homology"/>
<evidence type="ECO:0000256" key="6">
    <source>
        <dbReference type="ARBA" id="ARBA00023304"/>
    </source>
</evidence>
<dbReference type="Gene3D" id="3.30.70.260">
    <property type="match status" value="1"/>
</dbReference>
<reference evidence="10 11" key="1">
    <citation type="submission" date="2017-11" db="EMBL/GenBank/DDBJ databases">
        <title>Evolution of Phototrophy in the Chloroflexi Phylum Driven by Horizontal Gene Transfer.</title>
        <authorList>
            <person name="Ward L.M."/>
            <person name="Hemp J."/>
            <person name="Shih P.M."/>
            <person name="Mcglynn S.E."/>
            <person name="Fischer W."/>
        </authorList>
    </citation>
    <scope>NUCLEOTIDE SEQUENCE [LARGE SCALE GENOMIC DNA]</scope>
    <source>
        <strain evidence="10">CP2_2F</strain>
    </source>
</reference>
<evidence type="ECO:0000256" key="8">
    <source>
        <dbReference type="RuleBase" id="RU368092"/>
    </source>
</evidence>
<dbReference type="InterPro" id="IPR054480">
    <property type="entry name" value="AHAS_small-like_ACT"/>
</dbReference>
<protein>
    <recommendedName>
        <fullName evidence="8">Acetolactate synthase small subunit</fullName>
        <shortName evidence="8">AHAS</shortName>
        <shortName evidence="8">ALS</shortName>
        <ecNumber evidence="8">2.2.1.6</ecNumber>
    </recommendedName>
    <alternativeName>
        <fullName evidence="8">Acetohydroxy-acid synthase small subunit</fullName>
    </alternativeName>
</protein>
<gene>
    <name evidence="10" type="ORF">CUN51_06980</name>
</gene>
<dbReference type="Proteomes" id="UP000228921">
    <property type="component" value="Unassembled WGS sequence"/>
</dbReference>
<dbReference type="GO" id="GO:0009099">
    <property type="term" value="P:L-valine biosynthetic process"/>
    <property type="evidence" value="ECO:0007669"/>
    <property type="project" value="UniProtKB-UniRule"/>
</dbReference>
<dbReference type="NCBIfam" id="NF008864">
    <property type="entry name" value="PRK11895.1"/>
    <property type="match status" value="1"/>
</dbReference>
<sequence length="163" mass="18105">MKHTLVALVENEPGVLNRVASLFRRRNFNIDSLTVGRTEDSNISRMTIVLDSEVARVDQVQKNLYKLVNVIQVYEITQQPSVSRDLALIKVRASAEAAVLASQFGARILDHSDGMMIFELSDAEDRVEQFIEALRPCGIVELVRTGVVAMGRGNHVVQAPQFA</sequence>
<evidence type="ECO:0000256" key="4">
    <source>
        <dbReference type="ARBA" id="ARBA00011744"/>
    </source>
</evidence>
<dbReference type="InterPro" id="IPR004789">
    <property type="entry name" value="Acetalactate_synth_ssu"/>
</dbReference>
<dbReference type="InterPro" id="IPR045865">
    <property type="entry name" value="ACT-like_dom_sf"/>
</dbReference>
<dbReference type="EC" id="2.2.1.6" evidence="8"/>
<dbReference type="AlphaFoldDB" id="A0A2M8NZK0"/>
<dbReference type="EMBL" id="PGTK01000007">
    <property type="protein sequence ID" value="PJF30722.1"/>
    <property type="molecule type" value="Genomic_DNA"/>
</dbReference>
<evidence type="ECO:0000256" key="2">
    <source>
        <dbReference type="ARBA" id="ARBA00005025"/>
    </source>
</evidence>
<dbReference type="CDD" id="cd04878">
    <property type="entry name" value="ACT_AHAS"/>
    <property type="match status" value="1"/>
</dbReference>
<dbReference type="UniPathway" id="UPA00049">
    <property type="reaction ID" value="UER00059"/>
</dbReference>
<dbReference type="InterPro" id="IPR039557">
    <property type="entry name" value="AHAS_ACT"/>
</dbReference>
<keyword evidence="8" id="KW-0808">Transferase</keyword>
<evidence type="ECO:0000256" key="3">
    <source>
        <dbReference type="ARBA" id="ARBA00006341"/>
    </source>
</evidence>
<dbReference type="PANTHER" id="PTHR30239">
    <property type="entry name" value="ACETOLACTATE SYNTHASE SMALL SUBUNIT"/>
    <property type="match status" value="1"/>
</dbReference>
<dbReference type="Gene3D" id="3.30.70.1150">
    <property type="entry name" value="ACT-like. Chain A, domain 2"/>
    <property type="match status" value="1"/>
</dbReference>
<dbReference type="InterPro" id="IPR002912">
    <property type="entry name" value="ACT_dom"/>
</dbReference>
<evidence type="ECO:0000313" key="10">
    <source>
        <dbReference type="EMBL" id="PJF30722.1"/>
    </source>
</evidence>
<comment type="subunit">
    <text evidence="4 8">Dimer of large and small chains.</text>
</comment>
<dbReference type="UniPathway" id="UPA00047">
    <property type="reaction ID" value="UER00055"/>
</dbReference>
<dbReference type="FunFam" id="3.30.70.260:FF:000001">
    <property type="entry name" value="Acetolactate synthase, small subunit"/>
    <property type="match status" value="1"/>
</dbReference>
<keyword evidence="6 8" id="KW-0100">Branched-chain amino acid biosynthesis</keyword>
<dbReference type="PANTHER" id="PTHR30239:SF0">
    <property type="entry name" value="ACETOLACTATE SYNTHASE SMALL SUBUNIT 1, CHLOROPLASTIC"/>
    <property type="match status" value="1"/>
</dbReference>
<dbReference type="Pfam" id="PF22629">
    <property type="entry name" value="ACT_AHAS_ss"/>
    <property type="match status" value="1"/>
</dbReference>
<dbReference type="GO" id="GO:0009097">
    <property type="term" value="P:isoleucine biosynthetic process"/>
    <property type="evidence" value="ECO:0007669"/>
    <property type="project" value="UniProtKB-UniRule"/>
</dbReference>
<dbReference type="GO" id="GO:0005829">
    <property type="term" value="C:cytosol"/>
    <property type="evidence" value="ECO:0007669"/>
    <property type="project" value="TreeGrafter"/>
</dbReference>
<comment type="catalytic activity">
    <reaction evidence="7 8">
        <text>2 pyruvate + H(+) = (2S)-2-acetolactate + CO2</text>
        <dbReference type="Rhea" id="RHEA:25249"/>
        <dbReference type="ChEBI" id="CHEBI:15361"/>
        <dbReference type="ChEBI" id="CHEBI:15378"/>
        <dbReference type="ChEBI" id="CHEBI:16526"/>
        <dbReference type="ChEBI" id="CHEBI:58476"/>
        <dbReference type="EC" id="2.2.1.6"/>
    </reaction>
</comment>
<dbReference type="InterPro" id="IPR019455">
    <property type="entry name" value="Acetolactate_synth_ssu_C"/>
</dbReference>